<keyword evidence="10" id="KW-1185">Reference proteome</keyword>
<dbReference type="GO" id="GO:0003723">
    <property type="term" value="F:RNA binding"/>
    <property type="evidence" value="ECO:0007669"/>
    <property type="project" value="UniProtKB-KW"/>
</dbReference>
<dbReference type="Pfam" id="PF08701">
    <property type="entry name" value="GN3L_Grn1"/>
    <property type="match status" value="1"/>
</dbReference>
<proteinExistence type="predicted"/>
<dbReference type="InterPro" id="IPR036882">
    <property type="entry name" value="Alba-like_dom_sf"/>
</dbReference>
<dbReference type="SUPFAM" id="SSF52540">
    <property type="entry name" value="P-loop containing nucleoside triphosphate hydrolases"/>
    <property type="match status" value="1"/>
</dbReference>
<accession>A0A9P1DH35</accession>
<keyword evidence="4" id="KW-0342">GTP-binding</keyword>
<dbReference type="PANTHER" id="PTHR11089:SF30">
    <property type="entry name" value="GUANINE NUCLEOTIDE-BINDING PROTEIN-LIKE 3 HOMOLOG"/>
    <property type="match status" value="1"/>
</dbReference>
<dbReference type="InterPro" id="IPR007347">
    <property type="entry name" value="SpoVS"/>
</dbReference>
<evidence type="ECO:0000256" key="2">
    <source>
        <dbReference type="ARBA" id="ARBA00022741"/>
    </source>
</evidence>
<dbReference type="EMBL" id="CAMXCT010004401">
    <property type="protein sequence ID" value="CAI4008839.1"/>
    <property type="molecule type" value="Genomic_DNA"/>
</dbReference>
<evidence type="ECO:0000313" key="8">
    <source>
        <dbReference type="EMBL" id="CAI4008839.1"/>
    </source>
</evidence>
<dbReference type="InterPro" id="IPR027417">
    <property type="entry name" value="P-loop_NTPase"/>
</dbReference>
<dbReference type="AlphaFoldDB" id="A0A9P1DH35"/>
<evidence type="ECO:0000256" key="6">
    <source>
        <dbReference type="SAM" id="MobiDB-lite"/>
    </source>
</evidence>
<evidence type="ECO:0000256" key="1">
    <source>
        <dbReference type="ARBA" id="ARBA00004123"/>
    </source>
</evidence>
<dbReference type="PANTHER" id="PTHR11089">
    <property type="entry name" value="GTP-BINDING PROTEIN-RELATED"/>
    <property type="match status" value="1"/>
</dbReference>
<reference evidence="8" key="1">
    <citation type="submission" date="2022-10" db="EMBL/GenBank/DDBJ databases">
        <authorList>
            <person name="Chen Y."/>
            <person name="Dougan E. K."/>
            <person name="Chan C."/>
            <person name="Rhodes N."/>
            <person name="Thang M."/>
        </authorList>
    </citation>
    <scope>NUCLEOTIDE SEQUENCE</scope>
</reference>
<organism evidence="8">
    <name type="scientific">Cladocopium goreaui</name>
    <dbReference type="NCBI Taxonomy" id="2562237"/>
    <lineage>
        <taxon>Eukaryota</taxon>
        <taxon>Sar</taxon>
        <taxon>Alveolata</taxon>
        <taxon>Dinophyceae</taxon>
        <taxon>Suessiales</taxon>
        <taxon>Symbiodiniaceae</taxon>
        <taxon>Cladocopium</taxon>
    </lineage>
</organism>
<evidence type="ECO:0000259" key="7">
    <source>
        <dbReference type="Pfam" id="PF08701"/>
    </source>
</evidence>
<evidence type="ECO:0000256" key="3">
    <source>
        <dbReference type="ARBA" id="ARBA00022884"/>
    </source>
</evidence>
<dbReference type="GO" id="GO:0005730">
    <property type="term" value="C:nucleolus"/>
    <property type="evidence" value="ECO:0007669"/>
    <property type="project" value="TreeGrafter"/>
</dbReference>
<dbReference type="Gene3D" id="3.30.110.20">
    <property type="entry name" value="Alba-like domain"/>
    <property type="match status" value="2"/>
</dbReference>
<dbReference type="EMBL" id="CAMXCT020004401">
    <property type="protein sequence ID" value="CAL1162214.1"/>
    <property type="molecule type" value="Genomic_DNA"/>
</dbReference>
<feature type="region of interest" description="Disordered" evidence="6">
    <location>
        <begin position="258"/>
        <end position="283"/>
    </location>
</feature>
<dbReference type="GO" id="GO:0005525">
    <property type="term" value="F:GTP binding"/>
    <property type="evidence" value="ECO:0007669"/>
    <property type="project" value="UniProtKB-KW"/>
</dbReference>
<feature type="compositionally biased region" description="Basic residues" evidence="6">
    <location>
        <begin position="258"/>
        <end position="274"/>
    </location>
</feature>
<name>A0A9P1DH35_9DINO</name>
<dbReference type="InterPro" id="IPR050755">
    <property type="entry name" value="TRAFAC_YlqF/YawG_RiboMat"/>
</dbReference>
<dbReference type="InterPro" id="IPR014813">
    <property type="entry name" value="Gnl3_N_dom"/>
</dbReference>
<feature type="compositionally biased region" description="Acidic residues" evidence="6">
    <location>
        <begin position="653"/>
        <end position="696"/>
    </location>
</feature>
<protein>
    <submittedName>
        <fullName evidence="9">Guanine nucleotide-binding protein-like 3 (Nucleolar GTP-binding protein 3) (Nucleostemin)</fullName>
    </submittedName>
</protein>
<reference evidence="9 10" key="2">
    <citation type="submission" date="2024-05" db="EMBL/GenBank/DDBJ databases">
        <authorList>
            <person name="Chen Y."/>
            <person name="Shah S."/>
            <person name="Dougan E. K."/>
            <person name="Thang M."/>
            <person name="Chan C."/>
        </authorList>
    </citation>
    <scope>NUCLEOTIDE SEQUENCE [LARGE SCALE GENOMIC DNA]</scope>
</reference>
<evidence type="ECO:0000313" key="9">
    <source>
        <dbReference type="EMBL" id="CAL4796151.1"/>
    </source>
</evidence>
<dbReference type="Gene3D" id="3.40.50.300">
    <property type="entry name" value="P-loop containing nucleotide triphosphate hydrolases"/>
    <property type="match status" value="1"/>
</dbReference>
<evidence type="ECO:0000256" key="5">
    <source>
        <dbReference type="ARBA" id="ARBA00023242"/>
    </source>
</evidence>
<keyword evidence="3" id="KW-0694">RNA-binding</keyword>
<feature type="domain" description="Guanine nucleotide-binding protein-like 3 N-terminal" evidence="7">
    <location>
        <begin position="247"/>
        <end position="315"/>
    </location>
</feature>
<comment type="caution">
    <text evidence="8">The sequence shown here is derived from an EMBL/GenBank/DDBJ whole genome shotgun (WGS) entry which is preliminary data.</text>
</comment>
<comment type="subcellular location">
    <subcellularLocation>
        <location evidence="1">Nucleus</location>
    </subcellularLocation>
</comment>
<keyword evidence="2" id="KW-0547">Nucleotide-binding</keyword>
<evidence type="ECO:0000256" key="4">
    <source>
        <dbReference type="ARBA" id="ARBA00023134"/>
    </source>
</evidence>
<evidence type="ECO:0000313" key="10">
    <source>
        <dbReference type="Proteomes" id="UP001152797"/>
    </source>
</evidence>
<dbReference type="OrthoDB" id="444945at2759"/>
<dbReference type="Proteomes" id="UP001152797">
    <property type="component" value="Unassembled WGS sequence"/>
</dbReference>
<keyword evidence="5" id="KW-0539">Nucleus</keyword>
<dbReference type="EMBL" id="CAMXCT030004401">
    <property type="protein sequence ID" value="CAL4796151.1"/>
    <property type="molecule type" value="Genomic_DNA"/>
</dbReference>
<sequence length="696" mass="76316">MWRLPLGLRTRCLPALLRGHFSDVMRTAGRSMSTSSDALTASAASDTVRLGGAIAARVRQDGHTSIRCVGAKAAFQSIKALVNATGYLSHDEGAPEGRHLGIQVLPQSSKAPEAEGQGSQEGPRELRLHIEPVVVPADALTLGAGGHTDLLVGANTVAGKAAAAMAGAMRPQGGGHGKYPVVRAMGSVAAHRALVAGMLAQRYLDNDGRGVRFCILPYWAAGASIAVVRVTFVICGFAEFTCLFIEYNIQKRIREHKRRVKKEAKKLGQKRRQRKDPGIPNSLPWKGELLADIEVKKAKKEEELVKKKQEAREKTKLDRQQQQKEMEEMHKSKESERRKKRAEEVLMSQLETLQRMLLKADILLQTLDARDPQYCRCAELEAWATQNQKRLIFVLTKVDLVIPQQVADWQQALGQLAPALCVQVEAGGEGVKELLHVLQRSATGAESSVVGVLGFEGTGKKSLLKALRREQAAGSSGSLQFLDQVGRLRPAEDPEGEQALHFSLHLAMRGLLPKAREPGAEPLEVVRHFLQRCGPQALMRRYRLPAFDGAEGFLQVWAKTFNVKTKKGKAPGVESAAQLFLQQLATSPCCSCLPPAQLEGPNMWEGHLRQQLESVMKAQLDLLRSRDVSSASRGLTWPSQGLGPQIALQELMEHDDAEDGSDDGMDDDGFEEGEEEEWMEGEGEEEEDGEDDAMED</sequence>
<feature type="region of interest" description="Disordered" evidence="6">
    <location>
        <begin position="651"/>
        <end position="696"/>
    </location>
</feature>
<feature type="region of interest" description="Disordered" evidence="6">
    <location>
        <begin position="304"/>
        <end position="340"/>
    </location>
</feature>
<dbReference type="Pfam" id="PF04232">
    <property type="entry name" value="SpoVS"/>
    <property type="match status" value="1"/>
</dbReference>
<gene>
    <name evidence="8" type="ORF">C1SCF055_LOCUS34241</name>
</gene>